<evidence type="ECO:0000259" key="7">
    <source>
        <dbReference type="PROSITE" id="PS50858"/>
    </source>
</evidence>
<dbReference type="Pfam" id="PF12359">
    <property type="entry name" value="DUF3645"/>
    <property type="match status" value="1"/>
</dbReference>
<sequence length="2918" mass="334091">MSVRMKALNRVFNHIAFPPRLPGRHDTEDEVQEVQDDLIQRVLDALEVIADANNEHTTRAWSSIANVLRVCREINKDGTTNGAMLLNVLNNMKPGDAIVIYVAQQNACLIVRWERENDQEIVFEVFETSSTAESTLAAKSCLQWDFPGSAVSLPISHFKDPVFLSSFTTFIERASCEVLDEFCPKTRKAGVDVSETRNTVNPAIITQFLMTLLEANGNRVYPPLLRKRVRDDVCWDKAELPWRRSPFWLVLRVCSQRLLYLDLGGEVGRLQYKFMMCMLMADLLEDSVKTIDQELVNFLKTKLCRRLAKLEFEREGSSGAIYEVYTRLFKIVEPACQRSISATTLALERGWEHFKDQIRRRIPHLPMRAEEKDMQLSLRHSFTYLSNILDHSKEPPQPRTAIDLSFLTQGCKEDTTEDFASLTKRYSILAQKEMDIEAQAYDIPCSKNECEELCVKVARQIVDYMTTVGDAYNENPEQLGTYILYVFDLWVRMDKCATVSYPLLVNYHPGFKPELLDVLLLSRLSHIERLQEIQIYLSERCGRALTNTMTIFSDPSPGGFTHRYFDLEDADYLHTLQRKVEDESLKARARKQKEMKNVNERYNDLTEKIAASHCNRQTNLDGKHDIRSCSHCYYVRKRRRLEIVVHEDYLPSNEKIVQKRATVFEMGLPKAFSVYRSATWKIVSTLSNWTGSTRSTAPKVLLEAYSQLNTYHTKQGQGISLASDTKSYLGTHYKSRALPVTTTDILLPLGLRFAYYDTDREMWLRDFREDLTFAHHFSLKLPNCIQECPPKLSVHEFCAHQNAMSGKHRRWLSILTELGSSNINFSLQDTVYLFRHLFMQAGPRLKHDNLRVIHCVFRDPRFCDMLYKQIFRQVDSITVNWRETYHMETILTMTIQMCAYCCREALPKAFALLLRIRGVVSTWVTALREEMRNAQEKNIAEQTAKYCFLSALLCRRTFAFEASNSRKLTTESFRCFVEATISMQESLMVDISQLTILPRNMLIRDIKLSVIFGPMLRSSPTEYSWGLESAINTCWSGVNASHRLYSEWRFVPNPQAWWITSTVREASSNVAQQLHYHLLEGHLLVDGKSIGKLPADVRDLDILKELFGNQRLVVSSSTMPGMTYMLTTDKQGHKIHLGYRSQCWVIRAQKRERTLELIPRDVFGSGTALDLPHHLMDKCFHWLDLSSSVLEIRRPGHPWEESNRILNVRTRRANWPRASLVDPHSTLFGSIAEIFSHFEEPQMLTVVQPFRANLTVELKRMNLTFNVNKKNLLQCKQLEAEISPIQDPGTLVHNHSQRIRRRERYTLVKLENDGHYASPQESRLLYLKAQLHAYTSWFITDPLTRRIGTEEALSCLQSGSCRPWVPLGRVSLDILGRIAALSPKHEYYPKGSKSQQIVQWNCGLAMSAQHEAYKEVVDTILKKSERLAVFNPEYVIVPRNTFFGDPYLRERSFWRRHIYERRSVSCPEMVPPLDTPYVGRDRLLSSKSTSNTREIVHLLSQRMPMIQTTTKLLSKLEQWSLIGGYTGTFTPHSIKECLVINLAHEWGGLVNLYRSCNAKAVYDLMFHLGVMAFRHDVDMAGLGVIIAFFLVEDLKKLEYPLFDAFHLVENLVRPCCESFEGYHTSKLRKRPKPHEGVRLIEIAKEEYALKCIAECQRLANFFVKQWPCSLPKVEGFVTDCIDVSEAVDQVLPEWERIFRKLQLRTHIDQVQITLNRHSITPNVASGPSANLESELFGGMTLGYALPSLEKQVQMEGPKLDTHRNVKNSKLWMGKKNVDESRISLRRNSATDSPGLIELKKIVMGVSKTSCPVRIAYAEDLQKSITALENTETDTTIHNNEGFILNIPWEIGVQWFNNEIEGARTNVDRCYNQINTALSYGEPQFRWLKQGGLWPCISPTSILQQFRSTLNFQLGPGMKEAFVSYGLAIVYLQRLIRMKQAFGKSNKAKLQQELTNNGHKNWNPTDCPDWLLLQIDSNIQIHTDQVSVTHEMISPSSDSNSILQMNMGQGKTSVIMSMVACVLANKKMVCCLIIPNALLSQTVQIMGSHLGGLVGREVTYIPFSRRTPTAVDLIKMYCALYEETLYNLGIMLGIPEHLLSFKLSRLQWIVDREINNARYMVEVQRWLNRGCRDILDKCNFTLAVKTQLIYPSGSQITVLGLVAQHLHKLVQQFPKSISIIEQPNIGFPVIYLLRNNVEKALLERIVDHISSGKQRAAIQEFISKTIVDTRTIKHISNLFPDTPKVRKVIYLLHGLLIHSILILCLKKRWKVQYDLHPARDSVAVLFHAKDVPSENTEWGHPNGLMLRSDNPTNIININNKGQTVVVNHFLANVLQASGWDIPLHNSSLASLPVVPVLHPGVTTGFSEQQDLSGLSHTNAEVLTYLLQKRNCQYAMAALLQFLKKNKIRVLIDAGAFILEMDNHDHALAATGKQIPLLGTPFCENMENCLVYLDEAHTRGTDLRLPASARGALTLGLNQTKDHTVQAAMRLRQLATTQSVIFIAPPEVHMSILDIRGKALGDRLDSSDVVEWLLVQTCNSNRELQSLYSAQGFDFCHRMEAAVTHDKLLESSINRDEYVRKIQQHESQTLEHLYGPKLIDKQMISQSTDMTSLGPFHGSLNTILEALTRIQQESQLLTRIPNEALEEVEQEREVAYEIEEEREMQQPCRMKALKFLGLNESILRFVKTGILEGDDGYIKAAIFLESTELGQKHGIEGSGLVSQLYVSTEFTRTVRLKKGKKNDSYLRPVNWLLLNPMTNICIVIIPEEAEELIPVLRRMLHFDSLNFYALPSLPESWNPPSWIRFELGVLSGRLYFEFSDNNFLIDRLRIDPETLLPKVELGGEDMSNINEHGKGCLSFLEEWLTLRRHGQDISHTPMGYSREETDQENGVFQTTGYTAPSENEEAYYDSDDFEDVDMGI</sequence>
<dbReference type="PANTHER" id="PTHR13367">
    <property type="entry name" value="UBIQUITIN THIOESTERASE"/>
    <property type="match status" value="1"/>
</dbReference>
<feature type="domain" description="BSD" evidence="7">
    <location>
        <begin position="1400"/>
        <end position="1465"/>
    </location>
</feature>
<dbReference type="InterPro" id="IPR022105">
    <property type="entry name" value="DUF3645"/>
</dbReference>
<dbReference type="EC" id="3.4.19.12" evidence="2"/>
<evidence type="ECO:0000256" key="1">
    <source>
        <dbReference type="ARBA" id="ARBA00000707"/>
    </source>
</evidence>
<dbReference type="Pfam" id="PF12340">
    <property type="entry name" value="DUF3638"/>
    <property type="match status" value="1"/>
</dbReference>
<accession>A0A5N6U506</accession>
<dbReference type="InterPro" id="IPR051346">
    <property type="entry name" value="OTU_Deubiquitinase"/>
</dbReference>
<dbReference type="EMBL" id="ML742038">
    <property type="protein sequence ID" value="KAE8153499.1"/>
    <property type="molecule type" value="Genomic_DNA"/>
</dbReference>
<dbReference type="Proteomes" id="UP000325780">
    <property type="component" value="Unassembled WGS sequence"/>
</dbReference>
<evidence type="ECO:0000313" key="9">
    <source>
        <dbReference type="Proteomes" id="UP000325780"/>
    </source>
</evidence>
<gene>
    <name evidence="8" type="ORF">BDV25DRAFT_168741</name>
</gene>
<dbReference type="InterPro" id="IPR005607">
    <property type="entry name" value="BSD_dom"/>
</dbReference>
<keyword evidence="6" id="KW-0788">Thiol protease</keyword>
<evidence type="ECO:0000256" key="2">
    <source>
        <dbReference type="ARBA" id="ARBA00012759"/>
    </source>
</evidence>
<dbReference type="GO" id="GO:0006508">
    <property type="term" value="P:proteolysis"/>
    <property type="evidence" value="ECO:0007669"/>
    <property type="project" value="UniProtKB-KW"/>
</dbReference>
<comment type="catalytic activity">
    <reaction evidence="1">
        <text>Thiol-dependent hydrolysis of ester, thioester, amide, peptide and isopeptide bonds formed by the C-terminal Gly of ubiquitin (a 76-residue protein attached to proteins as an intracellular targeting signal).</text>
        <dbReference type="EC" id="3.4.19.12"/>
    </reaction>
</comment>
<evidence type="ECO:0000313" key="8">
    <source>
        <dbReference type="EMBL" id="KAE8153499.1"/>
    </source>
</evidence>
<keyword evidence="5" id="KW-0378">Hydrolase</keyword>
<proteinExistence type="predicted"/>
<organism evidence="8 9">
    <name type="scientific">Aspergillus avenaceus</name>
    <dbReference type="NCBI Taxonomy" id="36643"/>
    <lineage>
        <taxon>Eukaryota</taxon>
        <taxon>Fungi</taxon>
        <taxon>Dikarya</taxon>
        <taxon>Ascomycota</taxon>
        <taxon>Pezizomycotina</taxon>
        <taxon>Eurotiomycetes</taxon>
        <taxon>Eurotiomycetidae</taxon>
        <taxon>Eurotiales</taxon>
        <taxon>Aspergillaceae</taxon>
        <taxon>Aspergillus</taxon>
        <taxon>Aspergillus subgen. Circumdati</taxon>
    </lineage>
</organism>
<evidence type="ECO:0000256" key="6">
    <source>
        <dbReference type="ARBA" id="ARBA00022807"/>
    </source>
</evidence>
<dbReference type="OrthoDB" id="3182339at2759"/>
<name>A0A5N6U506_ASPAV</name>
<dbReference type="PANTHER" id="PTHR13367:SF33">
    <property type="entry name" value="P-LOOP CONTAINING NUCLEOSIDE TRIPHOSPHATE HYDROLASE PROTEIN"/>
    <property type="match status" value="1"/>
</dbReference>
<evidence type="ECO:0000256" key="3">
    <source>
        <dbReference type="ARBA" id="ARBA00022670"/>
    </source>
</evidence>
<dbReference type="InterPro" id="IPR046541">
    <property type="entry name" value="DUF6606"/>
</dbReference>
<dbReference type="InterPro" id="IPR022099">
    <property type="entry name" value="DUF3638"/>
</dbReference>
<dbReference type="Pfam" id="PF20255">
    <property type="entry name" value="DUF6606"/>
    <property type="match status" value="1"/>
</dbReference>
<protein>
    <recommendedName>
        <fullName evidence="2">ubiquitinyl hydrolase 1</fullName>
        <ecNumber evidence="2">3.4.19.12</ecNumber>
    </recommendedName>
</protein>
<keyword evidence="9" id="KW-1185">Reference proteome</keyword>
<keyword evidence="3" id="KW-0645">Protease</keyword>
<evidence type="ECO:0000256" key="5">
    <source>
        <dbReference type="ARBA" id="ARBA00022801"/>
    </source>
</evidence>
<reference evidence="8 9" key="1">
    <citation type="submission" date="2019-04" db="EMBL/GenBank/DDBJ databases">
        <title>Friends and foes A comparative genomics study of 23 Aspergillus species from section Flavi.</title>
        <authorList>
            <consortium name="DOE Joint Genome Institute"/>
            <person name="Kjaerbolling I."/>
            <person name="Vesth T."/>
            <person name="Frisvad J.C."/>
            <person name="Nybo J.L."/>
            <person name="Theobald S."/>
            <person name="Kildgaard S."/>
            <person name="Isbrandt T."/>
            <person name="Kuo A."/>
            <person name="Sato A."/>
            <person name="Lyhne E.K."/>
            <person name="Kogle M.E."/>
            <person name="Wiebenga A."/>
            <person name="Kun R.S."/>
            <person name="Lubbers R.J."/>
            <person name="Makela M.R."/>
            <person name="Barry K."/>
            <person name="Chovatia M."/>
            <person name="Clum A."/>
            <person name="Daum C."/>
            <person name="Haridas S."/>
            <person name="He G."/>
            <person name="LaButti K."/>
            <person name="Lipzen A."/>
            <person name="Mondo S."/>
            <person name="Riley R."/>
            <person name="Salamov A."/>
            <person name="Simmons B.A."/>
            <person name="Magnuson J.K."/>
            <person name="Henrissat B."/>
            <person name="Mortensen U.H."/>
            <person name="Larsen T.O."/>
            <person name="Devries R.P."/>
            <person name="Grigoriev I.V."/>
            <person name="Machida M."/>
            <person name="Baker S.E."/>
            <person name="Andersen M.R."/>
        </authorList>
    </citation>
    <scope>NUCLEOTIDE SEQUENCE [LARGE SCALE GENOMIC DNA]</scope>
    <source>
        <strain evidence="8 9">IBT 18842</strain>
    </source>
</reference>
<dbReference type="PROSITE" id="PS50858">
    <property type="entry name" value="BSD"/>
    <property type="match status" value="1"/>
</dbReference>
<dbReference type="GO" id="GO:0004843">
    <property type="term" value="F:cysteine-type deubiquitinase activity"/>
    <property type="evidence" value="ECO:0007669"/>
    <property type="project" value="UniProtKB-EC"/>
</dbReference>
<evidence type="ECO:0000256" key="4">
    <source>
        <dbReference type="ARBA" id="ARBA00022786"/>
    </source>
</evidence>
<keyword evidence="4" id="KW-0833">Ubl conjugation pathway</keyword>